<dbReference type="AlphaFoldDB" id="A0AAV8W5J7"/>
<accession>A0AAV8W5J7</accession>
<dbReference type="PROSITE" id="PS00233">
    <property type="entry name" value="CHIT_BIND_RR_1"/>
    <property type="match status" value="1"/>
</dbReference>
<feature type="signal peptide" evidence="3">
    <location>
        <begin position="1"/>
        <end position="16"/>
    </location>
</feature>
<evidence type="ECO:0000256" key="2">
    <source>
        <dbReference type="PROSITE-ProRule" id="PRU00497"/>
    </source>
</evidence>
<gene>
    <name evidence="4" type="ORF">NQ315_010506</name>
</gene>
<dbReference type="GO" id="GO:0062129">
    <property type="term" value="C:chitin-based extracellular matrix"/>
    <property type="evidence" value="ECO:0007669"/>
    <property type="project" value="TreeGrafter"/>
</dbReference>
<dbReference type="EMBL" id="JANEYG010000009">
    <property type="protein sequence ID" value="KAJ8921600.1"/>
    <property type="molecule type" value="Genomic_DNA"/>
</dbReference>
<proteinExistence type="predicted"/>
<evidence type="ECO:0000256" key="1">
    <source>
        <dbReference type="ARBA" id="ARBA00022460"/>
    </source>
</evidence>
<evidence type="ECO:0000256" key="3">
    <source>
        <dbReference type="SAM" id="SignalP"/>
    </source>
</evidence>
<keyword evidence="1 2" id="KW-0193">Cuticle</keyword>
<dbReference type="PANTHER" id="PTHR10380">
    <property type="entry name" value="CUTICLE PROTEIN"/>
    <property type="match status" value="1"/>
</dbReference>
<keyword evidence="3" id="KW-0732">Signal</keyword>
<comment type="caution">
    <text evidence="4">The sequence shown here is derived from an EMBL/GenBank/DDBJ whole genome shotgun (WGS) entry which is preliminary data.</text>
</comment>
<dbReference type="InterPro" id="IPR000618">
    <property type="entry name" value="Insect_cuticle"/>
</dbReference>
<organism evidence="4 5">
    <name type="scientific">Exocentrus adspersus</name>
    <dbReference type="NCBI Taxonomy" id="1586481"/>
    <lineage>
        <taxon>Eukaryota</taxon>
        <taxon>Metazoa</taxon>
        <taxon>Ecdysozoa</taxon>
        <taxon>Arthropoda</taxon>
        <taxon>Hexapoda</taxon>
        <taxon>Insecta</taxon>
        <taxon>Pterygota</taxon>
        <taxon>Neoptera</taxon>
        <taxon>Endopterygota</taxon>
        <taxon>Coleoptera</taxon>
        <taxon>Polyphaga</taxon>
        <taxon>Cucujiformia</taxon>
        <taxon>Chrysomeloidea</taxon>
        <taxon>Cerambycidae</taxon>
        <taxon>Lamiinae</taxon>
        <taxon>Acanthocinini</taxon>
        <taxon>Exocentrus</taxon>
    </lineage>
</organism>
<dbReference type="InterPro" id="IPR031311">
    <property type="entry name" value="CHIT_BIND_RR_consensus"/>
</dbReference>
<dbReference type="InterPro" id="IPR050468">
    <property type="entry name" value="Cuticle_Struct_Prot"/>
</dbReference>
<dbReference type="Proteomes" id="UP001159042">
    <property type="component" value="Unassembled WGS sequence"/>
</dbReference>
<reference evidence="4 5" key="1">
    <citation type="journal article" date="2023" name="Insect Mol. Biol.">
        <title>Genome sequencing provides insights into the evolution of gene families encoding plant cell wall-degrading enzymes in longhorned beetles.</title>
        <authorList>
            <person name="Shin N.R."/>
            <person name="Okamura Y."/>
            <person name="Kirsch R."/>
            <person name="Pauchet Y."/>
        </authorList>
    </citation>
    <scope>NUCLEOTIDE SEQUENCE [LARGE SCALE GENOMIC DNA]</scope>
    <source>
        <strain evidence="4">EAD_L_NR</strain>
    </source>
</reference>
<evidence type="ECO:0000313" key="5">
    <source>
        <dbReference type="Proteomes" id="UP001159042"/>
    </source>
</evidence>
<sequence length="105" mass="11244">MKVFIVLAAFIAVCLAAPQGNLDKDAVIVRYDSDNIGVDGYNFAYETSNGLSQQESGSVINQGSENESISVRGQYTYTGADGVVYTVNYIADDNGFQPEGAHIPK</sequence>
<evidence type="ECO:0000313" key="4">
    <source>
        <dbReference type="EMBL" id="KAJ8921600.1"/>
    </source>
</evidence>
<dbReference type="PROSITE" id="PS51155">
    <property type="entry name" value="CHIT_BIND_RR_2"/>
    <property type="match status" value="1"/>
</dbReference>
<dbReference type="Pfam" id="PF00379">
    <property type="entry name" value="Chitin_bind_4"/>
    <property type="match status" value="1"/>
</dbReference>
<dbReference type="GO" id="GO:0008010">
    <property type="term" value="F:structural constituent of chitin-based larval cuticle"/>
    <property type="evidence" value="ECO:0007669"/>
    <property type="project" value="TreeGrafter"/>
</dbReference>
<feature type="chain" id="PRO_5043631035" evidence="3">
    <location>
        <begin position="17"/>
        <end position="105"/>
    </location>
</feature>
<name>A0AAV8W5J7_9CUCU</name>
<dbReference type="PANTHER" id="PTHR10380:SF218">
    <property type="entry name" value="ADULT CUTICLE PROTEIN 65AA-RELATED"/>
    <property type="match status" value="1"/>
</dbReference>
<dbReference type="PRINTS" id="PR00947">
    <property type="entry name" value="CUTICLE"/>
</dbReference>
<keyword evidence="5" id="KW-1185">Reference proteome</keyword>
<protein>
    <submittedName>
        <fullName evidence="4">Uncharacterized protein</fullName>
    </submittedName>
</protein>